<evidence type="ECO:0000313" key="6">
    <source>
        <dbReference type="EMBL" id="QNM00044.1"/>
    </source>
</evidence>
<dbReference type="RefSeq" id="WP_188332026.1">
    <property type="nucleotide sequence ID" value="NZ_CP060632.1"/>
</dbReference>
<dbReference type="InterPro" id="IPR007492">
    <property type="entry name" value="LytTR_DNA-bd_dom"/>
</dbReference>
<keyword evidence="3" id="KW-0597">Phosphoprotein</keyword>
<dbReference type="KEGG" id="wcp:H9Q76_01650"/>
<dbReference type="GO" id="GO:0000156">
    <property type="term" value="F:phosphorelay response regulator activity"/>
    <property type="evidence" value="ECO:0007669"/>
    <property type="project" value="InterPro"/>
</dbReference>
<comment type="function">
    <text evidence="2">May play the central regulatory role in sporulation. It may be an element of the effector pathway responsible for the activation of sporulation genes in response to nutritional stress. Spo0A may act in concert with spo0H (a sigma factor) to control the expression of some genes that are critical to the sporulation process.</text>
</comment>
<feature type="domain" description="Response regulatory" evidence="4">
    <location>
        <begin position="2"/>
        <end position="123"/>
    </location>
</feature>
<gene>
    <name evidence="6" type="ORF">H9Q76_01650</name>
</gene>
<evidence type="ECO:0000313" key="7">
    <source>
        <dbReference type="Proteomes" id="UP000515819"/>
    </source>
</evidence>
<reference evidence="6 7" key="1">
    <citation type="submission" date="2020-08" db="EMBL/GenBank/DDBJ databases">
        <authorList>
            <person name="Liu C."/>
            <person name="Sun Q."/>
        </authorList>
    </citation>
    <scope>NUCLEOTIDE SEQUENCE [LARGE SCALE GENOMIC DNA]</scope>
    <source>
        <strain evidence="6 7">NSJ-4</strain>
    </source>
</reference>
<dbReference type="SMART" id="SM00850">
    <property type="entry name" value="LytTR"/>
    <property type="match status" value="1"/>
</dbReference>
<dbReference type="Gene3D" id="2.40.50.1020">
    <property type="entry name" value="LytTr DNA-binding domain"/>
    <property type="match status" value="1"/>
</dbReference>
<evidence type="ECO:0000256" key="2">
    <source>
        <dbReference type="ARBA" id="ARBA00024867"/>
    </source>
</evidence>
<dbReference type="Pfam" id="PF04397">
    <property type="entry name" value="LytTR"/>
    <property type="match status" value="1"/>
</dbReference>
<dbReference type="InterPro" id="IPR001789">
    <property type="entry name" value="Sig_transdc_resp-reg_receiver"/>
</dbReference>
<dbReference type="InterPro" id="IPR011006">
    <property type="entry name" value="CheY-like_superfamily"/>
</dbReference>
<dbReference type="SMART" id="SM00448">
    <property type="entry name" value="REC"/>
    <property type="match status" value="1"/>
</dbReference>
<evidence type="ECO:0000256" key="1">
    <source>
        <dbReference type="ARBA" id="ARBA00018672"/>
    </source>
</evidence>
<dbReference type="EMBL" id="CP060632">
    <property type="protein sequence ID" value="QNM00044.1"/>
    <property type="molecule type" value="Genomic_DNA"/>
</dbReference>
<feature type="domain" description="HTH LytTR-type" evidence="5">
    <location>
        <begin position="133"/>
        <end position="236"/>
    </location>
</feature>
<dbReference type="InterPro" id="IPR046947">
    <property type="entry name" value="LytR-like"/>
</dbReference>
<dbReference type="Proteomes" id="UP000515819">
    <property type="component" value="Chromosome"/>
</dbReference>
<dbReference type="PANTHER" id="PTHR37299:SF1">
    <property type="entry name" value="STAGE 0 SPORULATION PROTEIN A HOMOLOG"/>
    <property type="match status" value="1"/>
</dbReference>
<sequence length="237" mass="27318">MDVLIVEDDQEQLDGIESILLEKYDHMNCIKATNYQQATQLMRANKIQLFLLDISLGDDESEQDGIALGTQIRSMQRYAKTPILYLTAYSMDAPRAIHATNCYDFLVKPYKKEDLLYTIDKLIHNRFLDVTPIELRDVNGIYFRVLPEKILYIEAAGKNLTIYEESNVINTSGIRLKELIAQLPPNFIQSHRSFIVNSDYVNSYDPTNALLYLGNHNISTPVGRKYKDYVKKIISRD</sequence>
<dbReference type="AlphaFoldDB" id="A0A7G9FNB2"/>
<evidence type="ECO:0000259" key="4">
    <source>
        <dbReference type="PROSITE" id="PS50110"/>
    </source>
</evidence>
<dbReference type="Gene3D" id="3.40.50.2300">
    <property type="match status" value="1"/>
</dbReference>
<evidence type="ECO:0000259" key="5">
    <source>
        <dbReference type="PROSITE" id="PS50930"/>
    </source>
</evidence>
<dbReference type="GO" id="GO:0003677">
    <property type="term" value="F:DNA binding"/>
    <property type="evidence" value="ECO:0007669"/>
    <property type="project" value="InterPro"/>
</dbReference>
<protein>
    <recommendedName>
        <fullName evidence="1">Stage 0 sporulation protein A homolog</fullName>
    </recommendedName>
</protein>
<name>A0A7G9FNB2_9FIRM</name>
<proteinExistence type="predicted"/>
<dbReference type="SUPFAM" id="SSF52172">
    <property type="entry name" value="CheY-like"/>
    <property type="match status" value="1"/>
</dbReference>
<dbReference type="Pfam" id="PF00072">
    <property type="entry name" value="Response_reg"/>
    <property type="match status" value="1"/>
</dbReference>
<dbReference type="PROSITE" id="PS50110">
    <property type="entry name" value="RESPONSE_REGULATORY"/>
    <property type="match status" value="1"/>
</dbReference>
<evidence type="ECO:0000256" key="3">
    <source>
        <dbReference type="PROSITE-ProRule" id="PRU00169"/>
    </source>
</evidence>
<dbReference type="PANTHER" id="PTHR37299">
    <property type="entry name" value="TRANSCRIPTIONAL REGULATOR-RELATED"/>
    <property type="match status" value="1"/>
</dbReference>
<feature type="modified residue" description="4-aspartylphosphate" evidence="3">
    <location>
        <position position="53"/>
    </location>
</feature>
<keyword evidence="7" id="KW-1185">Reference proteome</keyword>
<dbReference type="PROSITE" id="PS50930">
    <property type="entry name" value="HTH_LYTTR"/>
    <property type="match status" value="1"/>
</dbReference>
<organism evidence="6 7">
    <name type="scientific">Wujia chipingensis</name>
    <dbReference type="NCBI Taxonomy" id="2763670"/>
    <lineage>
        <taxon>Bacteria</taxon>
        <taxon>Bacillati</taxon>
        <taxon>Bacillota</taxon>
        <taxon>Clostridia</taxon>
        <taxon>Lachnospirales</taxon>
        <taxon>Lachnospiraceae</taxon>
        <taxon>Wujia</taxon>
    </lineage>
</organism>
<accession>A0A7G9FNB2</accession>